<feature type="domain" description="Peptidoglycan binding-like" evidence="3">
    <location>
        <begin position="45"/>
        <end position="100"/>
    </location>
</feature>
<dbReference type="PANTHER" id="PTHR39160">
    <property type="entry name" value="CELL WALL-BINDING PROTEIN YOCH"/>
    <property type="match status" value="1"/>
</dbReference>
<dbReference type="Gene3D" id="1.10.101.10">
    <property type="entry name" value="PGBD-like superfamily/PGBD"/>
    <property type="match status" value="2"/>
</dbReference>
<sequence>MYYGNAMAKSVAVAATFTSSFLLLPQYAAAHLISDDGLIHKGMQSEDVKTVQTILKATGDYPLRPTGYFGSVTEKSVKQFQVRNGLTADGLVGEQTKQALAALIHKNIGLLAKGSQGEYVKSLQQYLDRFGFYSGSIDGYFGSITEQAVVTLQRNTNIEVDGIVGPQTWGSIEKLDEERYTAESESLPRRQVQQHQVPSVRTVVQGAASAPDAKPVTAVKEFYANSTAYTASCSGCSGITATGINLMNNPNAKVVAVDPSVVPLGTKLYVEGYGYAVAGDTGGAIKGLRIDVFFNSNTEALQWGRRTVKVQVLQ</sequence>
<dbReference type="InterPro" id="IPR036365">
    <property type="entry name" value="PGBD-like_sf"/>
</dbReference>
<dbReference type="RefSeq" id="WP_188802590.1">
    <property type="nucleotide sequence ID" value="NZ_BMOK01000005.1"/>
</dbReference>
<dbReference type="GO" id="GO:0019867">
    <property type="term" value="C:outer membrane"/>
    <property type="evidence" value="ECO:0007669"/>
    <property type="project" value="InterPro"/>
</dbReference>
<dbReference type="InterPro" id="IPR036908">
    <property type="entry name" value="RlpA-like_sf"/>
</dbReference>
<dbReference type="SUPFAM" id="SSF50685">
    <property type="entry name" value="Barwin-like endoglucanases"/>
    <property type="match status" value="1"/>
</dbReference>
<evidence type="ECO:0000313" key="5">
    <source>
        <dbReference type="EMBL" id="GGL52933.1"/>
    </source>
</evidence>
<evidence type="ECO:0000259" key="4">
    <source>
        <dbReference type="Pfam" id="PF06725"/>
    </source>
</evidence>
<comment type="caution">
    <text evidence="5">The sequence shown here is derived from an EMBL/GenBank/DDBJ whole genome shotgun (WGS) entry which is preliminary data.</text>
</comment>
<dbReference type="EMBL" id="BMOK01000005">
    <property type="protein sequence ID" value="GGL52933.1"/>
    <property type="molecule type" value="Genomic_DNA"/>
</dbReference>
<feature type="domain" description="3D" evidence="4">
    <location>
        <begin position="253"/>
        <end position="314"/>
    </location>
</feature>
<keyword evidence="6" id="KW-1185">Reference proteome</keyword>
<reference evidence="5" key="2">
    <citation type="submission" date="2020-09" db="EMBL/GenBank/DDBJ databases">
        <authorList>
            <person name="Sun Q."/>
            <person name="Ohkuma M."/>
        </authorList>
    </citation>
    <scope>NUCLEOTIDE SEQUENCE</scope>
    <source>
        <strain evidence="5">JCM 15325</strain>
    </source>
</reference>
<name>A0A917W0C0_9BACL</name>
<dbReference type="Pfam" id="PF01471">
    <property type="entry name" value="PG_binding_1"/>
    <property type="match status" value="2"/>
</dbReference>
<evidence type="ECO:0000313" key="6">
    <source>
        <dbReference type="Proteomes" id="UP000654670"/>
    </source>
</evidence>
<evidence type="ECO:0000256" key="1">
    <source>
        <dbReference type="ARBA" id="ARBA00022729"/>
    </source>
</evidence>
<dbReference type="GO" id="GO:0004553">
    <property type="term" value="F:hydrolase activity, hydrolyzing O-glycosyl compounds"/>
    <property type="evidence" value="ECO:0007669"/>
    <property type="project" value="InterPro"/>
</dbReference>
<evidence type="ECO:0000256" key="2">
    <source>
        <dbReference type="SAM" id="SignalP"/>
    </source>
</evidence>
<dbReference type="PANTHER" id="PTHR39160:SF4">
    <property type="entry name" value="RESUSCITATION-PROMOTING FACTOR RPFB"/>
    <property type="match status" value="1"/>
</dbReference>
<accession>A0A917W0C0</accession>
<keyword evidence="1 2" id="KW-0732">Signal</keyword>
<proteinExistence type="predicted"/>
<protein>
    <recommendedName>
        <fullName evidence="7">Peptidoglycan-binding protein</fullName>
    </recommendedName>
</protein>
<dbReference type="InterPro" id="IPR002477">
    <property type="entry name" value="Peptidoglycan-bd-like"/>
</dbReference>
<dbReference type="InterPro" id="IPR036366">
    <property type="entry name" value="PGBDSf"/>
</dbReference>
<dbReference type="Pfam" id="PF06725">
    <property type="entry name" value="3D"/>
    <property type="match status" value="1"/>
</dbReference>
<reference evidence="5" key="1">
    <citation type="journal article" date="2014" name="Int. J. Syst. Evol. Microbiol.">
        <title>Complete genome sequence of Corynebacterium casei LMG S-19264T (=DSM 44701T), isolated from a smear-ripened cheese.</title>
        <authorList>
            <consortium name="US DOE Joint Genome Institute (JGI-PGF)"/>
            <person name="Walter F."/>
            <person name="Albersmeier A."/>
            <person name="Kalinowski J."/>
            <person name="Ruckert C."/>
        </authorList>
    </citation>
    <scope>NUCLEOTIDE SEQUENCE</scope>
    <source>
        <strain evidence="5">JCM 15325</strain>
    </source>
</reference>
<dbReference type="CDD" id="cd22786">
    <property type="entry name" value="DPBB_YuiC-like"/>
    <property type="match status" value="1"/>
</dbReference>
<feature type="signal peptide" evidence="2">
    <location>
        <begin position="1"/>
        <end position="30"/>
    </location>
</feature>
<feature type="domain" description="Peptidoglycan binding-like" evidence="3">
    <location>
        <begin position="116"/>
        <end position="170"/>
    </location>
</feature>
<evidence type="ECO:0008006" key="7">
    <source>
        <dbReference type="Google" id="ProtNLM"/>
    </source>
</evidence>
<organism evidence="5 6">
    <name type="scientific">Sporolactobacillus putidus</name>
    <dbReference type="NCBI Taxonomy" id="492735"/>
    <lineage>
        <taxon>Bacteria</taxon>
        <taxon>Bacillati</taxon>
        <taxon>Bacillota</taxon>
        <taxon>Bacilli</taxon>
        <taxon>Bacillales</taxon>
        <taxon>Sporolactobacillaceae</taxon>
        <taxon>Sporolactobacillus</taxon>
    </lineage>
</organism>
<evidence type="ECO:0000259" key="3">
    <source>
        <dbReference type="Pfam" id="PF01471"/>
    </source>
</evidence>
<dbReference type="Proteomes" id="UP000654670">
    <property type="component" value="Unassembled WGS sequence"/>
</dbReference>
<dbReference type="InterPro" id="IPR051933">
    <property type="entry name" value="Resuscitation_pf_RpfB"/>
</dbReference>
<dbReference type="AlphaFoldDB" id="A0A917W0C0"/>
<dbReference type="Gene3D" id="2.40.40.10">
    <property type="entry name" value="RlpA-like domain"/>
    <property type="match status" value="1"/>
</dbReference>
<dbReference type="InterPro" id="IPR010611">
    <property type="entry name" value="3D_dom"/>
</dbReference>
<gene>
    <name evidence="5" type="ORF">GCM10007968_16210</name>
</gene>
<dbReference type="SUPFAM" id="SSF47090">
    <property type="entry name" value="PGBD-like"/>
    <property type="match status" value="2"/>
</dbReference>
<dbReference type="GO" id="GO:0009254">
    <property type="term" value="P:peptidoglycan turnover"/>
    <property type="evidence" value="ECO:0007669"/>
    <property type="project" value="InterPro"/>
</dbReference>
<feature type="chain" id="PRO_5038126689" description="Peptidoglycan-binding protein" evidence="2">
    <location>
        <begin position="31"/>
        <end position="314"/>
    </location>
</feature>